<accession>A0ABQ6I739</accession>
<keyword evidence="3" id="KW-1185">Reference proteome</keyword>
<sequence length="87" mass="9307">MTDDARLRARTDDLENALRIAHDRVGPDVVSDVETAVGSVRERLALGVDHTVVALAGGPARASRACSTRSRGSRSRTSGSGVRRRPR</sequence>
<reference evidence="3" key="1">
    <citation type="journal article" date="2019" name="Int. J. Syst. Evol. Microbiol.">
        <title>The Global Catalogue of Microorganisms (GCM) 10K type strain sequencing project: providing services to taxonomists for standard genome sequencing and annotation.</title>
        <authorList>
            <consortium name="The Broad Institute Genomics Platform"/>
            <consortium name="The Broad Institute Genome Sequencing Center for Infectious Disease"/>
            <person name="Wu L."/>
            <person name="Ma J."/>
        </authorList>
    </citation>
    <scope>NUCLEOTIDE SEQUENCE [LARGE SCALE GENOMIC DNA]</scope>
    <source>
        <strain evidence="3">NBRC 106348</strain>
    </source>
</reference>
<evidence type="ECO:0000313" key="2">
    <source>
        <dbReference type="EMBL" id="GMA26590.1"/>
    </source>
</evidence>
<evidence type="ECO:0000313" key="3">
    <source>
        <dbReference type="Proteomes" id="UP001157091"/>
    </source>
</evidence>
<organism evidence="2 3">
    <name type="scientific">Luteimicrobium album</name>
    <dbReference type="NCBI Taxonomy" id="1054550"/>
    <lineage>
        <taxon>Bacteria</taxon>
        <taxon>Bacillati</taxon>
        <taxon>Actinomycetota</taxon>
        <taxon>Actinomycetes</taxon>
        <taxon>Micrococcales</taxon>
        <taxon>Luteimicrobium</taxon>
    </lineage>
</organism>
<protein>
    <submittedName>
        <fullName evidence="2">Uncharacterized protein</fullName>
    </submittedName>
</protein>
<dbReference type="RefSeq" id="WP_284294827.1">
    <property type="nucleotide sequence ID" value="NZ_BSUK01000001.1"/>
</dbReference>
<name>A0ABQ6I739_9MICO</name>
<evidence type="ECO:0000256" key="1">
    <source>
        <dbReference type="SAM" id="MobiDB-lite"/>
    </source>
</evidence>
<proteinExistence type="predicted"/>
<gene>
    <name evidence="2" type="ORF">GCM10025864_43490</name>
</gene>
<feature type="compositionally biased region" description="Low complexity" evidence="1">
    <location>
        <begin position="60"/>
        <end position="81"/>
    </location>
</feature>
<feature type="region of interest" description="Disordered" evidence="1">
    <location>
        <begin position="59"/>
        <end position="87"/>
    </location>
</feature>
<dbReference type="Proteomes" id="UP001157091">
    <property type="component" value="Unassembled WGS sequence"/>
</dbReference>
<comment type="caution">
    <text evidence="2">The sequence shown here is derived from an EMBL/GenBank/DDBJ whole genome shotgun (WGS) entry which is preliminary data.</text>
</comment>
<dbReference type="EMBL" id="BSUK01000001">
    <property type="protein sequence ID" value="GMA26590.1"/>
    <property type="molecule type" value="Genomic_DNA"/>
</dbReference>